<evidence type="ECO:0000256" key="1">
    <source>
        <dbReference type="SAM" id="MobiDB-lite"/>
    </source>
</evidence>
<dbReference type="Proteomes" id="UP001642360">
    <property type="component" value="Unassembled WGS sequence"/>
</dbReference>
<accession>A0ABC8RUU7</accession>
<sequence length="119" mass="13410">MKFDRKAFSSMEDAHRQIPRPPLISRLMRKPLKWAGSRFQLGPTGTQCTASPREQAKKTNSMSLIHIIHGLLLSYTLSPLKGIRIPYGRSTNKIMIQNWLQSIVLSRNSSNRSAFNGSG</sequence>
<comment type="caution">
    <text evidence="2">The sequence shown here is derived from an EMBL/GenBank/DDBJ whole genome shotgun (WGS) entry which is preliminary data.</text>
</comment>
<feature type="compositionally biased region" description="Basic and acidic residues" evidence="1">
    <location>
        <begin position="1"/>
        <end position="16"/>
    </location>
</feature>
<protein>
    <submittedName>
        <fullName evidence="2">Uncharacterized protein</fullName>
    </submittedName>
</protein>
<evidence type="ECO:0000313" key="2">
    <source>
        <dbReference type="EMBL" id="CAK9145767.1"/>
    </source>
</evidence>
<evidence type="ECO:0000313" key="3">
    <source>
        <dbReference type="Proteomes" id="UP001642360"/>
    </source>
</evidence>
<reference evidence="2 3" key="1">
    <citation type="submission" date="2024-02" db="EMBL/GenBank/DDBJ databases">
        <authorList>
            <person name="Vignale AGUSTIN F."/>
            <person name="Sosa J E."/>
            <person name="Modenutti C."/>
        </authorList>
    </citation>
    <scope>NUCLEOTIDE SEQUENCE [LARGE SCALE GENOMIC DNA]</scope>
</reference>
<keyword evidence="3" id="KW-1185">Reference proteome</keyword>
<organism evidence="2 3">
    <name type="scientific">Ilex paraguariensis</name>
    <name type="common">yerba mate</name>
    <dbReference type="NCBI Taxonomy" id="185542"/>
    <lineage>
        <taxon>Eukaryota</taxon>
        <taxon>Viridiplantae</taxon>
        <taxon>Streptophyta</taxon>
        <taxon>Embryophyta</taxon>
        <taxon>Tracheophyta</taxon>
        <taxon>Spermatophyta</taxon>
        <taxon>Magnoliopsida</taxon>
        <taxon>eudicotyledons</taxon>
        <taxon>Gunneridae</taxon>
        <taxon>Pentapetalae</taxon>
        <taxon>asterids</taxon>
        <taxon>campanulids</taxon>
        <taxon>Aquifoliales</taxon>
        <taxon>Aquifoliaceae</taxon>
        <taxon>Ilex</taxon>
    </lineage>
</organism>
<proteinExistence type="predicted"/>
<dbReference type="AlphaFoldDB" id="A0ABC8RUU7"/>
<name>A0ABC8RUU7_9AQUA</name>
<dbReference type="EMBL" id="CAUOFW020001503">
    <property type="protein sequence ID" value="CAK9145767.1"/>
    <property type="molecule type" value="Genomic_DNA"/>
</dbReference>
<feature type="region of interest" description="Disordered" evidence="1">
    <location>
        <begin position="1"/>
        <end position="20"/>
    </location>
</feature>
<gene>
    <name evidence="2" type="ORF">ILEXP_LOCUS13589</name>
</gene>